<evidence type="ECO:0000259" key="2">
    <source>
        <dbReference type="Pfam" id="PF01569"/>
    </source>
</evidence>
<protein>
    <submittedName>
        <fullName evidence="3">Phosphatase PAP2 family protein</fullName>
    </submittedName>
</protein>
<evidence type="ECO:0000256" key="1">
    <source>
        <dbReference type="SAM" id="MobiDB-lite"/>
    </source>
</evidence>
<keyword evidence="4" id="KW-1185">Reference proteome</keyword>
<dbReference type="Pfam" id="PF01569">
    <property type="entry name" value="PAP2"/>
    <property type="match status" value="1"/>
</dbReference>
<feature type="domain" description="Phosphatidic acid phosphatase type 2/haloperoxidase" evidence="2">
    <location>
        <begin position="213"/>
        <end position="299"/>
    </location>
</feature>
<organism evidence="3 4">
    <name type="scientific">Ideonella livida</name>
    <dbReference type="NCBI Taxonomy" id="2707176"/>
    <lineage>
        <taxon>Bacteria</taxon>
        <taxon>Pseudomonadati</taxon>
        <taxon>Pseudomonadota</taxon>
        <taxon>Betaproteobacteria</taxon>
        <taxon>Burkholderiales</taxon>
        <taxon>Sphaerotilaceae</taxon>
        <taxon>Ideonella</taxon>
    </lineage>
</organism>
<dbReference type="InterPro" id="IPR036938">
    <property type="entry name" value="PAP2/HPO_sf"/>
</dbReference>
<dbReference type="Gene3D" id="1.20.144.10">
    <property type="entry name" value="Phosphatidic acid phosphatase type 2/haloperoxidase"/>
    <property type="match status" value="1"/>
</dbReference>
<feature type="region of interest" description="Disordered" evidence="1">
    <location>
        <begin position="1"/>
        <end position="38"/>
    </location>
</feature>
<dbReference type="SUPFAM" id="SSF48317">
    <property type="entry name" value="Acid phosphatase/Vanadium-dependent haloperoxidase"/>
    <property type="match status" value="1"/>
</dbReference>
<dbReference type="RefSeq" id="WP_163459063.1">
    <property type="nucleotide sequence ID" value="NZ_JAAGOH010000026.1"/>
</dbReference>
<gene>
    <name evidence="3" type="ORF">G3A44_17600</name>
</gene>
<dbReference type="EMBL" id="JAAGOH010000026">
    <property type="protein sequence ID" value="NDY93011.1"/>
    <property type="molecule type" value="Genomic_DNA"/>
</dbReference>
<dbReference type="InterPro" id="IPR000326">
    <property type="entry name" value="PAP2/HPO"/>
</dbReference>
<accession>A0A7C9PJU3</accession>
<comment type="caution">
    <text evidence="3">The sequence shown here is derived from an EMBL/GenBank/DDBJ whole genome shotgun (WGS) entry which is preliminary data.</text>
</comment>
<name>A0A7C9PJU3_9BURK</name>
<dbReference type="Proteomes" id="UP000484255">
    <property type="component" value="Unassembled WGS sequence"/>
</dbReference>
<evidence type="ECO:0000313" key="3">
    <source>
        <dbReference type="EMBL" id="NDY93011.1"/>
    </source>
</evidence>
<evidence type="ECO:0000313" key="4">
    <source>
        <dbReference type="Proteomes" id="UP000484255"/>
    </source>
</evidence>
<feature type="compositionally biased region" description="Basic and acidic residues" evidence="1">
    <location>
        <begin position="29"/>
        <end position="38"/>
    </location>
</feature>
<reference evidence="3 4" key="1">
    <citation type="submission" date="2020-02" db="EMBL/GenBank/DDBJ databases">
        <title>Ideonella bacterium strain TBM-1.</title>
        <authorList>
            <person name="Chen W.-M."/>
        </authorList>
    </citation>
    <scope>NUCLEOTIDE SEQUENCE [LARGE SCALE GENOMIC DNA]</scope>
    <source>
        <strain evidence="3 4">TBM-1</strain>
    </source>
</reference>
<dbReference type="AlphaFoldDB" id="A0A7C9PJU3"/>
<sequence length="338" mass="37574">MQVDVMPMVQSKKVTESDDWDGGGTDTDDSARAKHKPQDKVMALAWIDTEEGRAWRAGAMAWWPVEFRGRLRVPRSTRRDPDEVALPREPELGNDGTWGLFGGWAAWGEAYRDEVKRQPEFLGPAADWKCIVEPLKELLGRQNKSAQEGAVRQARCHRAGATPAILAQNGSVWDAIAPVLAVAGVQPHAPEQAPMAEYLWRSLQAMRPVLFYAKAHFNLARPFWQDGHSTPATVIAMPAHPSYPAGHAAAAYLAALLLKAAGRGDWARLVNAVETVAFNRVIAGVHYPMDANAGFMLAERVFEMLKQNDDWKTCLQKVARQQNEQQENLPSLKPHLEF</sequence>
<proteinExistence type="predicted"/>